<dbReference type="EMBL" id="CAJOBA010038558">
    <property type="protein sequence ID" value="CAF4062804.1"/>
    <property type="molecule type" value="Genomic_DNA"/>
</dbReference>
<gene>
    <name evidence="2" type="ORF">OVA965_LOCUS26494</name>
    <name evidence="3" type="ORF">TMI583_LOCUS27228</name>
</gene>
<accession>A0A8S2EW68</accession>
<proteinExistence type="predicted"/>
<dbReference type="Proteomes" id="UP000682733">
    <property type="component" value="Unassembled WGS sequence"/>
</dbReference>
<reference evidence="2" key="1">
    <citation type="submission" date="2021-02" db="EMBL/GenBank/DDBJ databases">
        <authorList>
            <person name="Nowell W R."/>
        </authorList>
    </citation>
    <scope>NUCLEOTIDE SEQUENCE</scope>
</reference>
<organism evidence="2 4">
    <name type="scientific">Didymodactylos carnosus</name>
    <dbReference type="NCBI Taxonomy" id="1234261"/>
    <lineage>
        <taxon>Eukaryota</taxon>
        <taxon>Metazoa</taxon>
        <taxon>Spiralia</taxon>
        <taxon>Gnathifera</taxon>
        <taxon>Rotifera</taxon>
        <taxon>Eurotatoria</taxon>
        <taxon>Bdelloidea</taxon>
        <taxon>Philodinida</taxon>
        <taxon>Philodinidae</taxon>
        <taxon>Didymodactylos</taxon>
    </lineage>
</organism>
<feature type="compositionally biased region" description="Polar residues" evidence="1">
    <location>
        <begin position="55"/>
        <end position="68"/>
    </location>
</feature>
<name>A0A8S2EW68_9BILA</name>
<comment type="caution">
    <text evidence="2">The sequence shown here is derived from an EMBL/GenBank/DDBJ whole genome shotgun (WGS) entry which is preliminary data.</text>
</comment>
<evidence type="ECO:0000313" key="3">
    <source>
        <dbReference type="EMBL" id="CAF4062804.1"/>
    </source>
</evidence>
<feature type="region of interest" description="Disordered" evidence="1">
    <location>
        <begin position="35"/>
        <end position="73"/>
    </location>
</feature>
<dbReference type="Proteomes" id="UP000677228">
    <property type="component" value="Unassembled WGS sequence"/>
</dbReference>
<protein>
    <submittedName>
        <fullName evidence="2">Uncharacterized protein</fullName>
    </submittedName>
</protein>
<evidence type="ECO:0000256" key="1">
    <source>
        <dbReference type="SAM" id="MobiDB-lite"/>
    </source>
</evidence>
<evidence type="ECO:0000313" key="2">
    <source>
        <dbReference type="EMBL" id="CAF1255940.1"/>
    </source>
</evidence>
<sequence length="106" mass="11522">MIAQDKTKNTKSHSNEEANLLIINTVKVNSLITMSNNQKQQQSGGVWESHSSSSKTTKVDNQPFQTVGSEADAKGIIDQGKTIVTDSQKVGFTDKGHPGTLEYSKQ</sequence>
<dbReference type="EMBL" id="CAJNOK010017010">
    <property type="protein sequence ID" value="CAF1255940.1"/>
    <property type="molecule type" value="Genomic_DNA"/>
</dbReference>
<feature type="compositionally biased region" description="Polar residues" evidence="1">
    <location>
        <begin position="35"/>
        <end position="44"/>
    </location>
</feature>
<evidence type="ECO:0000313" key="4">
    <source>
        <dbReference type="Proteomes" id="UP000677228"/>
    </source>
</evidence>
<dbReference type="AlphaFoldDB" id="A0A8S2EW68"/>